<dbReference type="Proteomes" id="UP000515514">
    <property type="component" value="Chromosome"/>
</dbReference>
<evidence type="ECO:0000256" key="3">
    <source>
        <dbReference type="SAM" id="SignalP"/>
    </source>
</evidence>
<gene>
    <name evidence="5" type="ORF">ALE3EI_0733</name>
</gene>
<dbReference type="NCBIfam" id="TIGR04183">
    <property type="entry name" value="Por_Secre_tail"/>
    <property type="match status" value="1"/>
</dbReference>
<dbReference type="KEGG" id="alti:ALE3EI_0733"/>
<protein>
    <recommendedName>
        <fullName evidence="4">GEVED domain-containing protein</fullName>
    </recommendedName>
</protein>
<name>A0A7G8PSJ3_9FLAO</name>
<feature type="domain" description="GEVED" evidence="4">
    <location>
        <begin position="694"/>
        <end position="775"/>
    </location>
</feature>
<feature type="region of interest" description="Disordered" evidence="2">
    <location>
        <begin position="58"/>
        <end position="99"/>
    </location>
</feature>
<dbReference type="InterPro" id="IPR026444">
    <property type="entry name" value="Secre_tail"/>
</dbReference>
<evidence type="ECO:0000256" key="1">
    <source>
        <dbReference type="ARBA" id="ARBA00022729"/>
    </source>
</evidence>
<reference evidence="5 6" key="1">
    <citation type="submission" date="2020-04" db="EMBL/GenBank/DDBJ databases">
        <title>Genome sequence of Altibacter aquimarinus strain ALE3EI.</title>
        <authorList>
            <person name="Oh H.-M."/>
            <person name="Jang D."/>
        </authorList>
    </citation>
    <scope>NUCLEOTIDE SEQUENCE [LARGE SCALE GENOMIC DNA]</scope>
    <source>
        <strain evidence="5 6">ALE3EI</strain>
    </source>
</reference>
<dbReference type="EMBL" id="CP052909">
    <property type="protein sequence ID" value="QNJ97309.1"/>
    <property type="molecule type" value="Genomic_DNA"/>
</dbReference>
<evidence type="ECO:0000313" key="6">
    <source>
        <dbReference type="Proteomes" id="UP000515514"/>
    </source>
</evidence>
<keyword evidence="1 3" id="KW-0732">Signal</keyword>
<dbReference type="AlphaFoldDB" id="A0A7G8PSJ3"/>
<accession>A0A7G8PSJ3</accession>
<dbReference type="Pfam" id="PF20009">
    <property type="entry name" value="GEVED"/>
    <property type="match status" value="1"/>
</dbReference>
<evidence type="ECO:0000256" key="2">
    <source>
        <dbReference type="SAM" id="MobiDB-lite"/>
    </source>
</evidence>
<keyword evidence="6" id="KW-1185">Reference proteome</keyword>
<proteinExistence type="predicted"/>
<dbReference type="InterPro" id="IPR045474">
    <property type="entry name" value="GEVED"/>
</dbReference>
<dbReference type="RefSeq" id="WP_186990962.1">
    <property type="nucleotide sequence ID" value="NZ_CP052909.1"/>
</dbReference>
<feature type="chain" id="PRO_5028862286" description="GEVED domain-containing protein" evidence="3">
    <location>
        <begin position="22"/>
        <end position="872"/>
    </location>
</feature>
<sequence>MNLKNYSFLILIMVFSFSMTAQESIPNVPQNANYVGTVTSMEYVPSIASRMSELVPADMTPRQARDKRSQGNKVVIGKDPQTTDDILASNPDPATGSVRSMPPILVFDAASSNSQPTDPSLAVGPNHVFVVFNTGFTIYDKAGNQLLGQTSPNPAIFPSGGCCDLTVSYDNLADRWVVSFLGGGAQIAVSDGPDPLTSGWYVYTIGAINDYQKLSVWSDGYYMTDNTGSSNKVWAMERDEMLAGNPGAQILGFNLPGIVTSGFYSPQVLNISDDTHPATGGATVIYMQDDAWSGVSTDHVKYWTIDVDWTTPGNSTISSATQINTTPFISVFDGGSFSNLSQPNGGIAIDALQATIMNQAQFRKFGTHNSAVFNFVVDTDASSGELAGVRWFEFRQTADNMPWTLYQEGTYTAPDGRHAWHASLIMDGSGNIGMGYSSMSGPTTPTTTFVSSYYTGRFDGDPLGVMTVFEEPIAAGNANIPGLRYGDYSKIDIDPSDDETFWFINEYMNSGRKDVVGAFRLVPNTTVNDIGITAILQPVNGVLTNAETIEVSIRNFGINDITNPDIQYTIDGGTPVVETYPGTIPAESIVMYTFTTTADLSNPGSYDIEAKTNLGTDSNPGNDALTKTVTNGLLYCTPVLDCSFGDGFQLFSVAEINNPSGCEGYGDFTSQVATLNPGTTYDLTVTTGYGDQFVSVWIDFNDNGTFENNEKVVDNYEIANGQGAGTYTETMDLVVPANATLGLHRMRAKTNWDAPVPSDACDVTSFGETEDYTANIDGTLGNQEIELADSELIVVSKPNNQFDVTLVTGFDGTASIAIYNQLGQLLAFNNLVKEGDRFTYELDMSYAASGVYFIKMGDRSSKAFQSAKIIVE</sequence>
<feature type="signal peptide" evidence="3">
    <location>
        <begin position="1"/>
        <end position="21"/>
    </location>
</feature>
<organism evidence="5 6">
    <name type="scientific">Constantimarinum furrinae</name>
    <dbReference type="NCBI Taxonomy" id="2562285"/>
    <lineage>
        <taxon>Bacteria</taxon>
        <taxon>Pseudomonadati</taxon>
        <taxon>Bacteroidota</taxon>
        <taxon>Flavobacteriia</taxon>
        <taxon>Flavobacteriales</taxon>
        <taxon>Flavobacteriaceae</taxon>
        <taxon>Altibacter/Constantimarinum group</taxon>
        <taxon>Constantimarinum</taxon>
    </lineage>
</organism>
<evidence type="ECO:0000313" key="5">
    <source>
        <dbReference type="EMBL" id="QNJ97309.1"/>
    </source>
</evidence>
<evidence type="ECO:0000259" key="4">
    <source>
        <dbReference type="Pfam" id="PF20009"/>
    </source>
</evidence>